<dbReference type="AlphaFoldDB" id="A0A6A1CAH8"/>
<dbReference type="EMBL" id="VWFN01000084">
    <property type="protein sequence ID" value="KAA4641417.1"/>
    <property type="molecule type" value="Genomic_DNA"/>
</dbReference>
<proteinExistence type="predicted"/>
<feature type="non-terminal residue" evidence="1">
    <location>
        <position position="47"/>
    </location>
</feature>
<evidence type="ECO:0000313" key="1">
    <source>
        <dbReference type="EMBL" id="KAA4641417.1"/>
    </source>
</evidence>
<sequence length="47" mass="5071">MTNIESLRLLTEAVETAGADIAPTYAEYVQLAFAIATDCGEAGREFF</sequence>
<dbReference type="GO" id="GO:0016817">
    <property type="term" value="F:hydrolase activity, acting on acid anhydrides"/>
    <property type="evidence" value="ECO:0007669"/>
    <property type="project" value="InterPro"/>
</dbReference>
<gene>
    <name evidence="1" type="ORF">F3B51_26720</name>
</gene>
<protein>
    <submittedName>
        <fullName evidence="1">Uncharacterized protein</fullName>
    </submittedName>
</protein>
<reference evidence="1" key="1">
    <citation type="journal article" date="2019" name="Nat. Med.">
        <title>A library of human gut bacterial isolates paired with longitudinal multiomics data enables mechanistic microbiome research.</title>
        <authorList>
            <person name="Poyet M."/>
            <person name="Groussin M."/>
            <person name="Gibbons S.M."/>
            <person name="Avila-Pacheco J."/>
            <person name="Jiang X."/>
            <person name="Kearney S.M."/>
            <person name="Perrotta A.R."/>
            <person name="Berdy B."/>
            <person name="Zhao S."/>
            <person name="Lieberman T.D."/>
            <person name="Swanson P.K."/>
            <person name="Smith M."/>
            <person name="Roesemann S."/>
            <person name="Alexander J.E."/>
            <person name="Rich S.A."/>
            <person name="Livny J."/>
            <person name="Vlamakis H."/>
            <person name="Clish C."/>
            <person name="Bullock K."/>
            <person name="Deik A."/>
            <person name="Scott J."/>
            <person name="Pierce K.A."/>
            <person name="Xavier R.J."/>
            <person name="Alm E.J."/>
        </authorList>
    </citation>
    <scope>NUCLEOTIDE SEQUENCE</scope>
    <source>
        <strain evidence="1">BIOML-A13</strain>
    </source>
</reference>
<comment type="caution">
    <text evidence="1">The sequence shown here is derived from an EMBL/GenBank/DDBJ whole genome shotgun (WGS) entry which is preliminary data.</text>
</comment>
<organism evidence="1">
    <name type="scientific">Bacteroides ovatus</name>
    <dbReference type="NCBI Taxonomy" id="28116"/>
    <lineage>
        <taxon>Bacteria</taxon>
        <taxon>Pseudomonadati</taxon>
        <taxon>Bacteroidota</taxon>
        <taxon>Bacteroidia</taxon>
        <taxon>Bacteroidales</taxon>
        <taxon>Bacteroidaceae</taxon>
        <taxon>Bacteroides</taxon>
    </lineage>
</organism>
<name>A0A6A1CAH8_BACOV</name>
<accession>A0A6A1CAH8</accession>